<keyword evidence="1" id="KW-0472">Membrane</keyword>
<gene>
    <name evidence="2" type="ORF">FGL98_09310</name>
</gene>
<feature type="transmembrane region" description="Helical" evidence="1">
    <location>
        <begin position="60"/>
        <end position="80"/>
    </location>
</feature>
<feature type="transmembrane region" description="Helical" evidence="1">
    <location>
        <begin position="36"/>
        <end position="54"/>
    </location>
</feature>
<keyword evidence="1" id="KW-0812">Transmembrane</keyword>
<sequence length="181" mass="18585">MTSELTKALIVNGVVLITVLASDLGPDRKIGRMRILRPLIAAAVIIPLFVKQPVGHGTGLTVELAGAAAGLLAGVVVGALMHVYRHPITGAPVSRAGSGYAAVWVLIIGARTAFSYGAAHWFTLPLVNWAIAHDVSIAAVTDGLIFMAIIMVVARTASLAVRAARITPAEPTAPLAAGSAK</sequence>
<evidence type="ECO:0000256" key="1">
    <source>
        <dbReference type="SAM" id="Phobius"/>
    </source>
</evidence>
<dbReference type="Proteomes" id="UP000320244">
    <property type="component" value="Unassembled WGS sequence"/>
</dbReference>
<dbReference type="EMBL" id="VCQV01000010">
    <property type="protein sequence ID" value="TWP36644.1"/>
    <property type="molecule type" value="Genomic_DNA"/>
</dbReference>
<protein>
    <recommendedName>
        <fullName evidence="4">DUF1453 family protein</fullName>
    </recommendedName>
</protein>
<dbReference type="OrthoDB" id="3700731at2"/>
<feature type="transmembrane region" description="Helical" evidence="1">
    <location>
        <begin position="101"/>
        <end position="123"/>
    </location>
</feature>
<accession>A0A563E446</accession>
<evidence type="ECO:0008006" key="4">
    <source>
        <dbReference type="Google" id="ProtNLM"/>
    </source>
</evidence>
<keyword evidence="3" id="KW-1185">Reference proteome</keyword>
<evidence type="ECO:0000313" key="3">
    <source>
        <dbReference type="Proteomes" id="UP000320244"/>
    </source>
</evidence>
<evidence type="ECO:0000313" key="2">
    <source>
        <dbReference type="EMBL" id="TWP36644.1"/>
    </source>
</evidence>
<feature type="transmembrane region" description="Helical" evidence="1">
    <location>
        <begin position="135"/>
        <end position="154"/>
    </location>
</feature>
<reference evidence="2 3" key="1">
    <citation type="submission" date="2019-05" db="EMBL/GenBank/DDBJ databases">
        <authorList>
            <person name="Lee S.D."/>
        </authorList>
    </citation>
    <scope>NUCLEOTIDE SEQUENCE [LARGE SCALE GENOMIC DNA]</scope>
    <source>
        <strain evidence="2 3">C5-26</strain>
    </source>
</reference>
<proteinExistence type="predicted"/>
<reference evidence="2 3" key="2">
    <citation type="submission" date="2019-08" db="EMBL/GenBank/DDBJ databases">
        <title>Jejuicoccus antrihumi gen. nov., sp. nov., a new member of the family Dermacoccaceae isolated from a cave.</title>
        <authorList>
            <person name="Schumann P."/>
            <person name="Kim I.S."/>
        </authorList>
    </citation>
    <scope>NUCLEOTIDE SEQUENCE [LARGE SCALE GENOMIC DNA]</scope>
    <source>
        <strain evidence="2 3">C5-26</strain>
    </source>
</reference>
<dbReference type="RefSeq" id="WP_146316485.1">
    <property type="nucleotide sequence ID" value="NZ_VCQV01000010.1"/>
</dbReference>
<keyword evidence="1" id="KW-1133">Transmembrane helix</keyword>
<dbReference type="AlphaFoldDB" id="A0A563E446"/>
<name>A0A563E446_9MICO</name>
<comment type="caution">
    <text evidence="2">The sequence shown here is derived from an EMBL/GenBank/DDBJ whole genome shotgun (WGS) entry which is preliminary data.</text>
</comment>
<organism evidence="2 3">
    <name type="scientific">Leekyejoonella antrihumi</name>
    <dbReference type="NCBI Taxonomy" id="1660198"/>
    <lineage>
        <taxon>Bacteria</taxon>
        <taxon>Bacillati</taxon>
        <taxon>Actinomycetota</taxon>
        <taxon>Actinomycetes</taxon>
        <taxon>Micrococcales</taxon>
        <taxon>Dermacoccaceae</taxon>
        <taxon>Leekyejoonella</taxon>
    </lineage>
</organism>